<dbReference type="Proteomes" id="UP000295794">
    <property type="component" value="Unassembled WGS sequence"/>
</dbReference>
<keyword evidence="6" id="KW-1185">Reference proteome</keyword>
<dbReference type="PANTHER" id="PTHR30510">
    <property type="entry name" value="UPF0229 PROTEIN YEAH"/>
    <property type="match status" value="1"/>
</dbReference>
<dbReference type="InterPro" id="IPR006698">
    <property type="entry name" value="UPF0229"/>
</dbReference>
<proteinExistence type="inferred from homology"/>
<dbReference type="RefSeq" id="WP_099399449.1">
    <property type="nucleotide sequence ID" value="NZ_CAWOLO010000003.1"/>
</dbReference>
<dbReference type="OrthoDB" id="9788289at2"/>
<reference evidence="3 5" key="1">
    <citation type="submission" date="2018-06" db="EMBL/GenBank/DDBJ databases">
        <authorList>
            <consortium name="Pathogen Informatics"/>
            <person name="Doyle S."/>
        </authorList>
    </citation>
    <scope>NUCLEOTIDE SEQUENCE [LARGE SCALE GENOMIC DNA]</scope>
    <source>
        <strain evidence="3 5">NCTC11159</strain>
    </source>
</reference>
<dbReference type="Proteomes" id="UP000255108">
    <property type="component" value="Unassembled WGS sequence"/>
</dbReference>
<evidence type="ECO:0000313" key="4">
    <source>
        <dbReference type="EMBL" id="TCU88861.1"/>
    </source>
</evidence>
<gene>
    <name evidence="4" type="ORF">EV682_103445</name>
    <name evidence="3" type="ORF">NCTC11159_02138</name>
</gene>
<organism evidence="3 5">
    <name type="scientific">Iodobacter fluviatilis</name>
    <dbReference type="NCBI Taxonomy" id="537"/>
    <lineage>
        <taxon>Bacteria</taxon>
        <taxon>Pseudomonadati</taxon>
        <taxon>Pseudomonadota</taxon>
        <taxon>Betaproteobacteria</taxon>
        <taxon>Neisseriales</taxon>
        <taxon>Chitinibacteraceae</taxon>
        <taxon>Iodobacter</taxon>
    </lineage>
</organism>
<name>A0A377Q706_9NEIS</name>
<evidence type="ECO:0000256" key="1">
    <source>
        <dbReference type="HAMAP-Rule" id="MF_01232"/>
    </source>
</evidence>
<feature type="region of interest" description="Disordered" evidence="2">
    <location>
        <begin position="82"/>
        <end position="110"/>
    </location>
</feature>
<dbReference type="SUPFAM" id="SSF53300">
    <property type="entry name" value="vWA-like"/>
    <property type="match status" value="1"/>
</dbReference>
<feature type="compositionally biased region" description="Basic and acidic residues" evidence="2">
    <location>
        <begin position="82"/>
        <end position="92"/>
    </location>
</feature>
<feature type="compositionally biased region" description="Gly residues" evidence="2">
    <location>
        <begin position="93"/>
        <end position="107"/>
    </location>
</feature>
<dbReference type="HAMAP" id="MF_01232">
    <property type="entry name" value="UPF0229"/>
    <property type="match status" value="1"/>
</dbReference>
<dbReference type="Pfam" id="PF04285">
    <property type="entry name" value="DUF444"/>
    <property type="match status" value="1"/>
</dbReference>
<sequence>MIHMIDRRLNGKNKSAINRERFLRRFKGQIKEAVTRAVNGRSITDIERGEKVSIPVKDINEPGFAHAPGGIWERVFPGNDRYSRGDEIDRPDGGGGGGGNGGAGNGGDGEDDFVFELSKEEFLEFFFDDLELPNLVKTQLKQSMVMKPVRAGFTSDGTPTNIHVLRSLRAALGRRIALSAGPLEELNTLQEQLDELLETQGERSQEVQTLQAIIRELKAKLVCIPYIDPFDLKYTNRVRVPKPTTQAVMFCVMDVSGSMDEAKKDIAKRFFILLYLFLVRAYEKIEVVFIRHHTQATEVNEHDFFHARDTGGTVVSSAIKLTKKIIDERYPDADWNIYVAQASDGDNWDSDSPQCRQLLSAEIMPLLQYYAYVEITEGEPQNLWFEYEKVAEQHAHFTMRRIRNPAEIWPIFKELFKKVSARGGA</sequence>
<evidence type="ECO:0000256" key="2">
    <source>
        <dbReference type="SAM" id="MobiDB-lite"/>
    </source>
</evidence>
<dbReference type="NCBIfam" id="NF003708">
    <property type="entry name" value="PRK05325.1-3"/>
    <property type="match status" value="1"/>
</dbReference>
<reference evidence="4 6" key="2">
    <citation type="submission" date="2019-03" db="EMBL/GenBank/DDBJ databases">
        <title>Genomic Encyclopedia of Type Strains, Phase IV (KMG-IV): sequencing the most valuable type-strain genomes for metagenomic binning, comparative biology and taxonomic classification.</title>
        <authorList>
            <person name="Goeker M."/>
        </authorList>
    </citation>
    <scope>NUCLEOTIDE SEQUENCE [LARGE SCALE GENOMIC DNA]</scope>
    <source>
        <strain evidence="4 6">DSM 3764</strain>
    </source>
</reference>
<dbReference type="InterPro" id="IPR036465">
    <property type="entry name" value="vWFA_dom_sf"/>
</dbReference>
<comment type="similarity">
    <text evidence="1">Belongs to the UPF0229 family.</text>
</comment>
<evidence type="ECO:0000313" key="3">
    <source>
        <dbReference type="EMBL" id="STQ91066.1"/>
    </source>
</evidence>
<protein>
    <recommendedName>
        <fullName evidence="1">UPF0229 protein EV682_103445</fullName>
    </recommendedName>
</protein>
<dbReference type="EMBL" id="SMBT01000003">
    <property type="protein sequence ID" value="TCU88861.1"/>
    <property type="molecule type" value="Genomic_DNA"/>
</dbReference>
<dbReference type="AlphaFoldDB" id="A0A377Q706"/>
<dbReference type="PANTHER" id="PTHR30510:SF2">
    <property type="entry name" value="UPF0229 PROTEIN YEAH"/>
    <property type="match status" value="1"/>
</dbReference>
<dbReference type="EMBL" id="UGHR01000001">
    <property type="protein sequence ID" value="STQ91066.1"/>
    <property type="molecule type" value="Genomic_DNA"/>
</dbReference>
<dbReference type="NCBIfam" id="NF003707">
    <property type="entry name" value="PRK05325.1-2"/>
    <property type="match status" value="1"/>
</dbReference>
<evidence type="ECO:0000313" key="6">
    <source>
        <dbReference type="Proteomes" id="UP000295794"/>
    </source>
</evidence>
<evidence type="ECO:0000313" key="5">
    <source>
        <dbReference type="Proteomes" id="UP000255108"/>
    </source>
</evidence>
<accession>A0A377Q706</accession>